<name>A0A4R2EMC8_9BACT</name>
<feature type="transmembrane region" description="Helical" evidence="5">
    <location>
        <begin position="164"/>
        <end position="182"/>
    </location>
</feature>
<keyword evidence="2 5" id="KW-0812">Transmembrane</keyword>
<dbReference type="Pfam" id="PF00146">
    <property type="entry name" value="NADHdh"/>
    <property type="match status" value="1"/>
</dbReference>
<dbReference type="GO" id="GO:0005886">
    <property type="term" value="C:plasma membrane"/>
    <property type="evidence" value="ECO:0007669"/>
    <property type="project" value="TreeGrafter"/>
</dbReference>
<evidence type="ECO:0000256" key="1">
    <source>
        <dbReference type="ARBA" id="ARBA00004141"/>
    </source>
</evidence>
<feature type="transmembrane region" description="Helical" evidence="5">
    <location>
        <begin position="57"/>
        <end position="79"/>
    </location>
</feature>
<comment type="caution">
    <text evidence="6">The sequence shown here is derived from an EMBL/GenBank/DDBJ whole genome shotgun (WGS) entry which is preliminary data.</text>
</comment>
<organism evidence="6 7">
    <name type="scientific">Acetobacteroides hydrogenigenes</name>
    <dbReference type="NCBI Taxonomy" id="979970"/>
    <lineage>
        <taxon>Bacteria</taxon>
        <taxon>Pseudomonadati</taxon>
        <taxon>Bacteroidota</taxon>
        <taxon>Bacteroidia</taxon>
        <taxon>Bacteroidales</taxon>
        <taxon>Rikenellaceae</taxon>
        <taxon>Acetobacteroides</taxon>
    </lineage>
</organism>
<evidence type="ECO:0000256" key="4">
    <source>
        <dbReference type="ARBA" id="ARBA00023136"/>
    </source>
</evidence>
<dbReference type="InterPro" id="IPR001694">
    <property type="entry name" value="NADH_UbQ_OxRdtase_su1/FPO"/>
</dbReference>
<dbReference type="InterPro" id="IPR052561">
    <property type="entry name" value="ComplexI_Subunit1"/>
</dbReference>
<protein>
    <submittedName>
        <fullName evidence="6">Formate hydrogenlyase subunit 4</fullName>
    </submittedName>
</protein>
<dbReference type="AlphaFoldDB" id="A0A4R2EMC8"/>
<feature type="transmembrane region" description="Helical" evidence="5">
    <location>
        <begin position="279"/>
        <end position="298"/>
    </location>
</feature>
<evidence type="ECO:0000313" key="6">
    <source>
        <dbReference type="EMBL" id="TCN68546.1"/>
    </source>
</evidence>
<feature type="transmembrane region" description="Helical" evidence="5">
    <location>
        <begin position="130"/>
        <end position="152"/>
    </location>
</feature>
<comment type="subcellular location">
    <subcellularLocation>
        <location evidence="1">Membrane</location>
        <topology evidence="1">Multi-pass membrane protein</topology>
    </subcellularLocation>
</comment>
<sequence>MTGYLLIILAAFFFPGIIARTKSIASGRKGPRIIQPVRDIVKLLRKGSVYSTTTSSIFRIAPTVGLACVLTAMLVIPFAGGNALISFNGDFVFFAYLLALGRFLMIIAALDTGSSFEGMGANRETLYALLVEPALFVMMGVMAMMTGCTSFTEIFKAFNTVGDYSLLLGALFACLVILIAMVENSRLPVDDPKTHLELTMVHEVMILDNSGFDLGLIHLTSSLKFGVFSMLMANMLIPPSWKIGYQFLYFGVIAVGFAVVVGLLESFRARNKMAKNPQYLLTLTAIGLLGLIVALILMQKIA</sequence>
<accession>A0A4R2EMC8</accession>
<feature type="transmembrane region" description="Helical" evidence="5">
    <location>
        <begin position="91"/>
        <end position="110"/>
    </location>
</feature>
<gene>
    <name evidence="6" type="ORF">CLV25_106128</name>
</gene>
<dbReference type="PANTHER" id="PTHR43359">
    <property type="entry name" value="FORMATE HYDROGENLYASE SUBUNIT 4"/>
    <property type="match status" value="1"/>
</dbReference>
<proteinExistence type="predicted"/>
<keyword evidence="6" id="KW-0456">Lyase</keyword>
<dbReference type="EMBL" id="SLWB01000006">
    <property type="protein sequence ID" value="TCN68546.1"/>
    <property type="molecule type" value="Genomic_DNA"/>
</dbReference>
<keyword evidence="3 5" id="KW-1133">Transmembrane helix</keyword>
<dbReference type="Proteomes" id="UP000294830">
    <property type="component" value="Unassembled WGS sequence"/>
</dbReference>
<evidence type="ECO:0000256" key="5">
    <source>
        <dbReference type="SAM" id="Phobius"/>
    </source>
</evidence>
<reference evidence="6 7" key="1">
    <citation type="submission" date="2019-03" db="EMBL/GenBank/DDBJ databases">
        <title>Genomic Encyclopedia of Archaeal and Bacterial Type Strains, Phase II (KMG-II): from individual species to whole genera.</title>
        <authorList>
            <person name="Goeker M."/>
        </authorList>
    </citation>
    <scope>NUCLEOTIDE SEQUENCE [LARGE SCALE GENOMIC DNA]</scope>
    <source>
        <strain evidence="6 7">RL-C</strain>
    </source>
</reference>
<dbReference type="GO" id="GO:0016829">
    <property type="term" value="F:lyase activity"/>
    <property type="evidence" value="ECO:0007669"/>
    <property type="project" value="UniProtKB-KW"/>
</dbReference>
<keyword evidence="7" id="KW-1185">Reference proteome</keyword>
<keyword evidence="4 5" id="KW-0472">Membrane</keyword>
<dbReference type="OrthoDB" id="9778499at2"/>
<evidence type="ECO:0000256" key="3">
    <source>
        <dbReference type="ARBA" id="ARBA00022989"/>
    </source>
</evidence>
<evidence type="ECO:0000313" key="7">
    <source>
        <dbReference type="Proteomes" id="UP000294830"/>
    </source>
</evidence>
<dbReference type="RefSeq" id="WP_131839125.1">
    <property type="nucleotide sequence ID" value="NZ_SLWB01000006.1"/>
</dbReference>
<dbReference type="PANTHER" id="PTHR43359:SF1">
    <property type="entry name" value="FORMATE HYDROGENLYASE SUBUNIT 4-RELATED"/>
    <property type="match status" value="1"/>
</dbReference>
<feature type="transmembrane region" description="Helical" evidence="5">
    <location>
        <begin position="247"/>
        <end position="267"/>
    </location>
</feature>
<evidence type="ECO:0000256" key="2">
    <source>
        <dbReference type="ARBA" id="ARBA00022692"/>
    </source>
</evidence>